<keyword evidence="1" id="KW-0812">Transmembrane</keyword>
<protein>
    <submittedName>
        <fullName evidence="2">Prepilin-type N-terminal cleavage/methylation domain-containing protein</fullName>
    </submittedName>
</protein>
<organism evidence="2 3">
    <name type="scientific">Clostridium gallinarum</name>
    <dbReference type="NCBI Taxonomy" id="2762246"/>
    <lineage>
        <taxon>Bacteria</taxon>
        <taxon>Bacillati</taxon>
        <taxon>Bacillota</taxon>
        <taxon>Clostridia</taxon>
        <taxon>Eubacteriales</taxon>
        <taxon>Clostridiaceae</taxon>
        <taxon>Clostridium</taxon>
    </lineage>
</organism>
<gene>
    <name evidence="2" type="ORF">H9660_15740</name>
</gene>
<proteinExistence type="predicted"/>
<dbReference type="EMBL" id="JACSQZ010000103">
    <property type="protein sequence ID" value="MBD7916584.1"/>
    <property type="molecule type" value="Genomic_DNA"/>
</dbReference>
<name>A0ABR8Q8K4_9CLOT</name>
<comment type="caution">
    <text evidence="2">The sequence shown here is derived from an EMBL/GenBank/DDBJ whole genome shotgun (WGS) entry which is preliminary data.</text>
</comment>
<keyword evidence="3" id="KW-1185">Reference proteome</keyword>
<evidence type="ECO:0000256" key="1">
    <source>
        <dbReference type="SAM" id="Phobius"/>
    </source>
</evidence>
<reference evidence="2 3" key="1">
    <citation type="submission" date="2020-08" db="EMBL/GenBank/DDBJ databases">
        <title>A Genomic Blueprint of the Chicken Gut Microbiome.</title>
        <authorList>
            <person name="Gilroy R."/>
            <person name="Ravi A."/>
            <person name="Getino M."/>
            <person name="Pursley I."/>
            <person name="Horton D.L."/>
            <person name="Alikhan N.-F."/>
            <person name="Baker D."/>
            <person name="Gharbi K."/>
            <person name="Hall N."/>
            <person name="Watson M."/>
            <person name="Adriaenssens E.M."/>
            <person name="Foster-Nyarko E."/>
            <person name="Jarju S."/>
            <person name="Secka A."/>
            <person name="Antonio M."/>
            <person name="Oren A."/>
            <person name="Chaudhuri R."/>
            <person name="La Ragione R.M."/>
            <person name="Hildebrand F."/>
            <person name="Pallen M.J."/>
        </authorList>
    </citation>
    <scope>NUCLEOTIDE SEQUENCE [LARGE SCALE GENOMIC DNA]</scope>
    <source>
        <strain evidence="2 3">Sa3CUN1</strain>
    </source>
</reference>
<dbReference type="Proteomes" id="UP000640335">
    <property type="component" value="Unassembled WGS sequence"/>
</dbReference>
<dbReference type="InterPro" id="IPR045584">
    <property type="entry name" value="Pilin-like"/>
</dbReference>
<sequence>MKKGYTLIEVIIVLSIISLISSIAIVNISKVKENLEVIEFKNSANEVKALLSFAKAYCRKNKVHGQIIVGSDRKTIAFEVSDKNHSFKKIIKLSKNIEVGSNFKVSSSITSANNNVTDEGYIKSAGTITLMYKNNRKIEITISVGNDISRTYESDNEDGDVINEEG</sequence>
<dbReference type="Pfam" id="PF07963">
    <property type="entry name" value="N_methyl"/>
    <property type="match status" value="1"/>
</dbReference>
<dbReference type="NCBIfam" id="TIGR02532">
    <property type="entry name" value="IV_pilin_GFxxxE"/>
    <property type="match status" value="1"/>
</dbReference>
<keyword evidence="1" id="KW-0472">Membrane</keyword>
<dbReference type="SUPFAM" id="SSF54523">
    <property type="entry name" value="Pili subunits"/>
    <property type="match status" value="1"/>
</dbReference>
<feature type="transmembrane region" description="Helical" evidence="1">
    <location>
        <begin position="7"/>
        <end position="28"/>
    </location>
</feature>
<dbReference type="PROSITE" id="PS00409">
    <property type="entry name" value="PROKAR_NTER_METHYL"/>
    <property type="match status" value="1"/>
</dbReference>
<accession>A0ABR8Q8K4</accession>
<dbReference type="InterPro" id="IPR012902">
    <property type="entry name" value="N_methyl_site"/>
</dbReference>
<dbReference type="Gene3D" id="3.30.700.10">
    <property type="entry name" value="Glycoprotein, Type 4 Pilin"/>
    <property type="match status" value="1"/>
</dbReference>
<evidence type="ECO:0000313" key="2">
    <source>
        <dbReference type="EMBL" id="MBD7916584.1"/>
    </source>
</evidence>
<keyword evidence="1" id="KW-1133">Transmembrane helix</keyword>
<evidence type="ECO:0000313" key="3">
    <source>
        <dbReference type="Proteomes" id="UP000640335"/>
    </source>
</evidence>